<dbReference type="GO" id="GO:0030123">
    <property type="term" value="C:AP-3 adaptor complex"/>
    <property type="evidence" value="ECO:0007669"/>
    <property type="project" value="EnsemblFungi"/>
</dbReference>
<comment type="subunit">
    <text evidence="7">Adaptor protein complex 3 (AP-3) is a heterotetramer.</text>
</comment>
<evidence type="ECO:0000256" key="6">
    <source>
        <dbReference type="ARBA" id="ARBA00023136"/>
    </source>
</evidence>
<dbReference type="InterPro" id="IPR011989">
    <property type="entry name" value="ARM-like"/>
</dbReference>
<feature type="region of interest" description="Disordered" evidence="9">
    <location>
        <begin position="720"/>
        <end position="824"/>
    </location>
</feature>
<proteinExistence type="inferred from homology"/>
<dbReference type="InterPro" id="IPR017105">
    <property type="entry name" value="AP3_complex_dsu"/>
</dbReference>
<evidence type="ECO:0000256" key="1">
    <source>
        <dbReference type="ARBA" id="ARBA00004308"/>
    </source>
</evidence>
<feature type="compositionally biased region" description="Basic residues" evidence="9">
    <location>
        <begin position="880"/>
        <end position="894"/>
    </location>
</feature>
<evidence type="ECO:0000313" key="11">
    <source>
        <dbReference type="EMBL" id="SGZ40134.1"/>
    </source>
</evidence>
<keyword evidence="8" id="KW-0175">Coiled coil</keyword>
<keyword evidence="4" id="KW-0677">Repeat</keyword>
<dbReference type="PIRSF" id="PIRSF037092">
    <property type="entry name" value="AP3_complex_delta"/>
    <property type="match status" value="1"/>
</dbReference>
<dbReference type="PANTHER" id="PTHR22781">
    <property type="entry name" value="DELTA ADAPTIN-RELATED"/>
    <property type="match status" value="1"/>
</dbReference>
<comment type="subcellular location">
    <subcellularLocation>
        <location evidence="1">Endomembrane system</location>
    </subcellularLocation>
    <subcellularLocation>
        <location evidence="7">Golgi apparatus</location>
    </subcellularLocation>
</comment>
<feature type="compositionally biased region" description="Polar residues" evidence="9">
    <location>
        <begin position="859"/>
        <end position="869"/>
    </location>
</feature>
<dbReference type="GO" id="GO:0010008">
    <property type="term" value="C:endosome membrane"/>
    <property type="evidence" value="ECO:0007669"/>
    <property type="project" value="TreeGrafter"/>
</dbReference>
<dbReference type="InterPro" id="IPR002553">
    <property type="entry name" value="Clathrin/coatomer_adapt-like_N"/>
</dbReference>
<keyword evidence="3 7" id="KW-0813">Transport</keyword>
<dbReference type="VEuPathDB" id="FungiDB:HGUI_02334"/>
<dbReference type="SUPFAM" id="SSF48371">
    <property type="entry name" value="ARM repeat"/>
    <property type="match status" value="1"/>
</dbReference>
<feature type="region of interest" description="Disordered" evidence="9">
    <location>
        <begin position="852"/>
        <end position="904"/>
    </location>
</feature>
<feature type="compositionally biased region" description="Basic and acidic residues" evidence="9">
    <location>
        <begin position="773"/>
        <end position="784"/>
    </location>
</feature>
<name>A0A1L0FKL9_9ASCO</name>
<keyword evidence="7" id="KW-0333">Golgi apparatus</keyword>
<evidence type="ECO:0000259" key="10">
    <source>
        <dbReference type="Pfam" id="PF01602"/>
    </source>
</evidence>
<dbReference type="EMBL" id="FQNF01000040">
    <property type="protein sequence ID" value="SGZ40134.1"/>
    <property type="molecule type" value="Genomic_DNA"/>
</dbReference>
<keyword evidence="6" id="KW-0472">Membrane</keyword>
<evidence type="ECO:0000256" key="7">
    <source>
        <dbReference type="PIRNR" id="PIRNR037092"/>
    </source>
</evidence>
<dbReference type="Gene3D" id="1.25.10.10">
    <property type="entry name" value="Leucine-rich Repeat Variant"/>
    <property type="match status" value="1"/>
</dbReference>
<organism evidence="11 12">
    <name type="scientific">Hanseniaspora guilliermondii</name>
    <dbReference type="NCBI Taxonomy" id="56406"/>
    <lineage>
        <taxon>Eukaryota</taxon>
        <taxon>Fungi</taxon>
        <taxon>Dikarya</taxon>
        <taxon>Ascomycota</taxon>
        <taxon>Saccharomycotina</taxon>
        <taxon>Saccharomycetes</taxon>
        <taxon>Saccharomycodales</taxon>
        <taxon>Saccharomycodaceae</taxon>
        <taxon>Hanseniaspora</taxon>
    </lineage>
</organism>
<dbReference type="GO" id="GO:0005794">
    <property type="term" value="C:Golgi apparatus"/>
    <property type="evidence" value="ECO:0007669"/>
    <property type="project" value="UniProtKB-SubCell"/>
</dbReference>
<dbReference type="PANTHER" id="PTHR22781:SF12">
    <property type="entry name" value="AP-3 COMPLEX SUBUNIT DELTA-1"/>
    <property type="match status" value="1"/>
</dbReference>
<feature type="domain" description="Clathrin/coatomer adaptor adaptin-like N-terminal" evidence="10">
    <location>
        <begin position="45"/>
        <end position="598"/>
    </location>
</feature>
<evidence type="ECO:0000256" key="4">
    <source>
        <dbReference type="ARBA" id="ARBA00022737"/>
    </source>
</evidence>
<feature type="compositionally biased region" description="Basic and acidic residues" evidence="9">
    <location>
        <begin position="729"/>
        <end position="745"/>
    </location>
</feature>
<evidence type="ECO:0000256" key="2">
    <source>
        <dbReference type="ARBA" id="ARBA00006613"/>
    </source>
</evidence>
<dbReference type="GO" id="GO:0006896">
    <property type="term" value="P:Golgi to vacuole transport"/>
    <property type="evidence" value="ECO:0007669"/>
    <property type="project" value="EnsemblFungi"/>
</dbReference>
<comment type="function">
    <text evidence="7">Part of the AP-3 complex, an adaptor-related complex which is not clathrin-associated. The complex is associated with the Golgi region as well as more peripheral structures. It facilitates the budding of vesicles from the Golgi membrane.</text>
</comment>
<dbReference type="InterPro" id="IPR016024">
    <property type="entry name" value="ARM-type_fold"/>
</dbReference>
<dbReference type="OrthoDB" id="10264595at2759"/>
<evidence type="ECO:0000256" key="8">
    <source>
        <dbReference type="SAM" id="Coils"/>
    </source>
</evidence>
<sequence length="904" mass="104205">MMSNSTSRSTPFGNLFQKSLHDLIVSIRACQKDPLALSETLDNVLKECKQEVISSNMHKKSTAILKLTYLEMYGYDMTWCSFHVLEAMSSSDFQQKRIGYLAAQQAFRNDPDMLILATNCLKKDLNSYKKLDIGIAISGVSSIVTTNLAKDISEDLFRISRHGDPYIRKKATAALGKLFLQYPEALRDNLDGFFQLLQDPDDSVVLVALGVIYEICRINPSPFMKYMPFFYDLFAELENKIWMIITLLKIFTILAKHEPKLKQKLLPVIESLMDHSADSLKYECYNCIVSGGLIYKEDYELSNVILTELQNFCISRDPNLRYVSCLLFHKIALINTEFISSDDKYETLILNFLEDPDIVIRSKAIDLLEPILNSNNIESIVKGLIQSFQEDETKKATTPEYKLTVMNTLLHLFTQKNYINISDFNWYVDTIVLFLNELASLKKCIDLDVLPLIREIGVQLSNVCLKIPDLREYTLFKFLELIINEETYESYSLVLKYAYWCIGEYADDISDCGQMIHAILGQPHHLKKLAPESIEALFPCLLKLFTTTALEMEEIQNSDLYSYLINLCQIILDFFDTINDCKDIETQQRLCENKELYKMVHEVLTVNKESNEQLDKLPELVTTVLPNLYNSWEIKPIQKNQQLKAQAKMNFDYLNEQEFLSNDDYNSLEALIENLDSSNKKEENKLRKINKVYGDDFSSYEYNAALESSDEEVVYRQNDKKTLLGTNENSKKDTQQKLREERKDNPFYLYDDDDQSNEDIQQEEQREDEEDEAIKKSDKIDASKILKFKSKNPPAGKAVEILSEEKFGDDTGSTDEDYDSGNYKDDYKSKLEFKGGKINVVGNNKLQSFNFDNGPLDQEYTSEQNDNNDGSVIEEEVVIIKKKKKGKKASKRGKKIEESEQLIN</sequence>
<dbReference type="AlphaFoldDB" id="A0A1L0FKL9"/>
<keyword evidence="5 7" id="KW-0653">Protein transport</keyword>
<evidence type="ECO:0000256" key="9">
    <source>
        <dbReference type="SAM" id="MobiDB-lite"/>
    </source>
</evidence>
<reference evidence="12" key="1">
    <citation type="submission" date="2016-11" db="EMBL/GenBank/DDBJ databases">
        <authorList>
            <person name="Guldener U."/>
        </authorList>
    </citation>
    <scope>NUCLEOTIDE SEQUENCE [LARGE SCALE GENOMIC DNA]</scope>
</reference>
<evidence type="ECO:0000313" key="12">
    <source>
        <dbReference type="Proteomes" id="UP000183365"/>
    </source>
</evidence>
<accession>A0A1L0FKL9</accession>
<comment type="similarity">
    <text evidence="2 7">Belongs to the adaptor complexes large subunit family.</text>
</comment>
<feature type="coiled-coil region" evidence="8">
    <location>
        <begin position="665"/>
        <end position="692"/>
    </location>
</feature>
<dbReference type="Proteomes" id="UP000183365">
    <property type="component" value="Unassembled WGS sequence"/>
</dbReference>
<dbReference type="GO" id="GO:0006623">
    <property type="term" value="P:protein targeting to vacuole"/>
    <property type="evidence" value="ECO:0007669"/>
    <property type="project" value="EnsemblFungi"/>
</dbReference>
<dbReference type="Pfam" id="PF01602">
    <property type="entry name" value="Adaptin_N"/>
    <property type="match status" value="1"/>
</dbReference>
<evidence type="ECO:0000256" key="5">
    <source>
        <dbReference type="ARBA" id="ARBA00022927"/>
    </source>
</evidence>
<evidence type="ECO:0000256" key="3">
    <source>
        <dbReference type="ARBA" id="ARBA00022448"/>
    </source>
</evidence>
<protein>
    <recommendedName>
        <fullName evidence="7">AP-3 complex subunit delta</fullName>
    </recommendedName>
</protein>
<keyword evidence="12" id="KW-1185">Reference proteome</keyword>
<feature type="compositionally biased region" description="Acidic residues" evidence="9">
    <location>
        <begin position="750"/>
        <end position="772"/>
    </location>
</feature>
<gene>
    <name evidence="11" type="ORF">HGUI_02334</name>
</gene>